<dbReference type="SUPFAM" id="SSF52200">
    <property type="entry name" value="Toll/Interleukin receptor TIR domain"/>
    <property type="match status" value="1"/>
</dbReference>
<dbReference type="AlphaFoldDB" id="A0A5T2BD06"/>
<sequence length="215" mass="25952">MQCFLINELNIKESVYDRFLDKHDRKSSNNYNYEAIKIFSHNNTIDGDKLQEYFFGTEKKYDVFISHFSQEKDKAIQLKNFLKEKCKVNAFVDSYVWGNYREILRYIKKELKADNEEYLLANLHIMLQSSLRNIIESARYFIFIDNKEHCNNNTIYSPWVYYELQEANRKHSDEINLSMENLCESLYMSIKRDIRPFLKFFKTVNDISDFKSLIK</sequence>
<reference evidence="1" key="1">
    <citation type="submission" date="2018-08" db="EMBL/GenBank/DDBJ databases">
        <authorList>
            <consortium name="PulseNet: The National Subtyping Network for Foodborne Disease Surveillance"/>
            <person name="Tarr C.L."/>
            <person name="Trees E."/>
            <person name="Katz L.S."/>
            <person name="Carleton-Romer H.A."/>
            <person name="Stroika S."/>
            <person name="Kucerova Z."/>
            <person name="Roache K.F."/>
            <person name="Sabol A.L."/>
            <person name="Besser J."/>
            <person name="Gerner-Smidt P."/>
        </authorList>
    </citation>
    <scope>NUCLEOTIDE SEQUENCE</scope>
    <source>
        <strain evidence="1">PNUSAC005796</strain>
    </source>
</reference>
<organism evidence="1">
    <name type="scientific">Campylobacter jejuni</name>
    <dbReference type="NCBI Taxonomy" id="197"/>
    <lineage>
        <taxon>Bacteria</taxon>
        <taxon>Pseudomonadati</taxon>
        <taxon>Campylobacterota</taxon>
        <taxon>Epsilonproteobacteria</taxon>
        <taxon>Campylobacterales</taxon>
        <taxon>Campylobacteraceae</taxon>
        <taxon>Campylobacter</taxon>
    </lineage>
</organism>
<proteinExistence type="predicted"/>
<dbReference type="InterPro" id="IPR035897">
    <property type="entry name" value="Toll_tir_struct_dom_sf"/>
</dbReference>
<protein>
    <recommendedName>
        <fullName evidence="2">TIR domain protein</fullName>
    </recommendedName>
</protein>
<dbReference type="Gene3D" id="3.40.50.10140">
    <property type="entry name" value="Toll/interleukin-1 receptor homology (TIR) domain"/>
    <property type="match status" value="1"/>
</dbReference>
<dbReference type="EMBL" id="AACSUV010000008">
    <property type="protein sequence ID" value="EAL9779328.1"/>
    <property type="molecule type" value="Genomic_DNA"/>
</dbReference>
<evidence type="ECO:0008006" key="2">
    <source>
        <dbReference type="Google" id="ProtNLM"/>
    </source>
</evidence>
<dbReference type="RefSeq" id="WP_052799440.1">
    <property type="nucleotide sequence ID" value="NZ_CUTZ01000007.1"/>
</dbReference>
<gene>
    <name evidence="1" type="ORF">D0Y30_05760</name>
</gene>
<name>A0A5T2BD06_CAMJU</name>
<accession>A0A5T2BD06</accession>
<evidence type="ECO:0000313" key="1">
    <source>
        <dbReference type="EMBL" id="EAL9779328.1"/>
    </source>
</evidence>
<comment type="caution">
    <text evidence="1">The sequence shown here is derived from an EMBL/GenBank/DDBJ whole genome shotgun (WGS) entry which is preliminary data.</text>
</comment>